<reference evidence="1" key="1">
    <citation type="submission" date="2018-01" db="EMBL/GenBank/DDBJ databases">
        <title>An insight into the sialome of Amazonian anophelines.</title>
        <authorList>
            <person name="Ribeiro J.M."/>
            <person name="Scarpassa V."/>
            <person name="Calvo E."/>
        </authorList>
    </citation>
    <scope>NUCLEOTIDE SEQUENCE</scope>
    <source>
        <tissue evidence="1">Salivary glands</tissue>
    </source>
</reference>
<evidence type="ECO:0000313" key="1">
    <source>
        <dbReference type="EMBL" id="MBW32624.1"/>
    </source>
</evidence>
<protein>
    <submittedName>
        <fullName evidence="1">Putative secreted peptide</fullName>
    </submittedName>
</protein>
<proteinExistence type="predicted"/>
<name>A0A2M3ZVP7_9DIPT</name>
<organism evidence="1">
    <name type="scientific">Anopheles braziliensis</name>
    <dbReference type="NCBI Taxonomy" id="58242"/>
    <lineage>
        <taxon>Eukaryota</taxon>
        <taxon>Metazoa</taxon>
        <taxon>Ecdysozoa</taxon>
        <taxon>Arthropoda</taxon>
        <taxon>Hexapoda</taxon>
        <taxon>Insecta</taxon>
        <taxon>Pterygota</taxon>
        <taxon>Neoptera</taxon>
        <taxon>Endopterygota</taxon>
        <taxon>Diptera</taxon>
        <taxon>Nematocera</taxon>
        <taxon>Culicoidea</taxon>
        <taxon>Culicidae</taxon>
        <taxon>Anophelinae</taxon>
        <taxon>Anopheles</taxon>
    </lineage>
</organism>
<dbReference type="EMBL" id="GGFM01011873">
    <property type="protein sequence ID" value="MBW32624.1"/>
    <property type="molecule type" value="Transcribed_RNA"/>
</dbReference>
<dbReference type="AlphaFoldDB" id="A0A2M3ZVP7"/>
<sequence>MHCAAAAIIKVSAVPFPIVKACSLMVQFASWPPSLGPRCRAAIAPFLKNAICLGRTSFKFSCASPLLSSTSCSSLGSSLGEIVIAICTNCLLPAISFSAVHSP</sequence>
<accession>A0A2M3ZVP7</accession>